<dbReference type="RefSeq" id="WP_011255061.1">
    <property type="nucleotide sequence ID" value="NC_006824.1"/>
</dbReference>
<dbReference type="KEGG" id="eba:p2A55"/>
<keyword evidence="9" id="KW-1185">Reference proteome</keyword>
<evidence type="ECO:0000259" key="6">
    <source>
        <dbReference type="PROSITE" id="PS51898"/>
    </source>
</evidence>
<evidence type="ECO:0000256" key="4">
    <source>
        <dbReference type="ARBA" id="ARBA00023172"/>
    </source>
</evidence>
<accession>Q5NWK4</accession>
<evidence type="ECO:0000313" key="9">
    <source>
        <dbReference type="Proteomes" id="UP000006552"/>
    </source>
</evidence>
<comment type="similarity">
    <text evidence="1">Belongs to the 'phage' integrase family.</text>
</comment>
<name>Q5NWK4_AROAE</name>
<keyword evidence="4" id="KW-0233">DNA recombination</keyword>
<dbReference type="HOGENOM" id="CLU_027562_9_6_4"/>
<dbReference type="Pfam" id="PF00589">
    <property type="entry name" value="Phage_integrase"/>
    <property type="match status" value="1"/>
</dbReference>
<dbReference type="Proteomes" id="UP000006552">
    <property type="component" value="Plasmid 2"/>
</dbReference>
<feature type="domain" description="Core-binding (CB)" evidence="7">
    <location>
        <begin position="30"/>
        <end position="112"/>
    </location>
</feature>
<proteinExistence type="inferred from homology"/>
<evidence type="ECO:0000259" key="7">
    <source>
        <dbReference type="PROSITE" id="PS51900"/>
    </source>
</evidence>
<evidence type="ECO:0000256" key="1">
    <source>
        <dbReference type="ARBA" id="ARBA00008857"/>
    </source>
</evidence>
<dbReference type="InterPro" id="IPR004107">
    <property type="entry name" value="Integrase_SAM-like_N"/>
</dbReference>
<dbReference type="OrthoDB" id="9801717at2"/>
<dbReference type="InterPro" id="IPR013762">
    <property type="entry name" value="Integrase-like_cat_sf"/>
</dbReference>
<dbReference type="Gene3D" id="1.10.150.130">
    <property type="match status" value="1"/>
</dbReference>
<dbReference type="InterPro" id="IPR044068">
    <property type="entry name" value="CB"/>
</dbReference>
<dbReference type="InterPro" id="IPR050090">
    <property type="entry name" value="Tyrosine_recombinase_XerCD"/>
</dbReference>
<protein>
    <submittedName>
        <fullName evidence="8">Site specific integrase</fullName>
    </submittedName>
</protein>
<dbReference type="GO" id="GO:0006310">
    <property type="term" value="P:DNA recombination"/>
    <property type="evidence" value="ECO:0007669"/>
    <property type="project" value="UniProtKB-KW"/>
</dbReference>
<keyword evidence="2" id="KW-0229">DNA integration</keyword>
<sequence>MSRPLPPASVVGRVTIVPQSPLPALFCSDEAAARRFVEFFTANIRNPNTRRAYGRAVAGFAAWCEQEARITALRDIEPVHVAAYVETLQTRLSAPSVKQHLAAIRMLFDWLVVGQVVATNPASAVRGPKHSVKKGKTPVLAADEARALLDAIDVSTAVGLRDRALIGLMVYTFARIGAALKMRIEDVYVQGRRSWVRLHEKGGKRHEMPCHHNLEEYLHAYIEGAQLAGAGKAFLFRTAIGHTGRLSERPMSQADAYRMIGRRAADAGILTRIGNHSFRATGITEYLRNGGKLEIAQQMANHESARTTGLYDRRNDQLTLDEVERIVV</sequence>
<keyword evidence="3 5" id="KW-0238">DNA-binding</keyword>
<dbReference type="InterPro" id="IPR010998">
    <property type="entry name" value="Integrase_recombinase_N"/>
</dbReference>
<keyword evidence="8" id="KW-0614">Plasmid</keyword>
<organism evidence="8 9">
    <name type="scientific">Aromatoleum aromaticum (strain DSM 19018 / LMG 30748 / EbN1)</name>
    <name type="common">Azoarcus sp. (strain EbN1)</name>
    <dbReference type="NCBI Taxonomy" id="76114"/>
    <lineage>
        <taxon>Bacteria</taxon>
        <taxon>Pseudomonadati</taxon>
        <taxon>Pseudomonadota</taxon>
        <taxon>Betaproteobacteria</taxon>
        <taxon>Rhodocyclales</taxon>
        <taxon>Rhodocyclaceae</taxon>
        <taxon>Aromatoleum</taxon>
    </lineage>
</organism>
<dbReference type="Pfam" id="PF02899">
    <property type="entry name" value="Phage_int_SAM_1"/>
    <property type="match status" value="1"/>
</dbReference>
<dbReference type="eggNOG" id="COG4974">
    <property type="taxonomic scope" value="Bacteria"/>
</dbReference>
<feature type="domain" description="Tyr recombinase" evidence="6">
    <location>
        <begin position="135"/>
        <end position="325"/>
    </location>
</feature>
<dbReference type="SUPFAM" id="SSF56349">
    <property type="entry name" value="DNA breaking-rejoining enzymes"/>
    <property type="match status" value="1"/>
</dbReference>
<dbReference type="Gene3D" id="1.10.443.10">
    <property type="entry name" value="Intergrase catalytic core"/>
    <property type="match status" value="1"/>
</dbReference>
<dbReference type="PROSITE" id="PS51900">
    <property type="entry name" value="CB"/>
    <property type="match status" value="1"/>
</dbReference>
<dbReference type="GO" id="GO:0003677">
    <property type="term" value="F:DNA binding"/>
    <property type="evidence" value="ECO:0007669"/>
    <property type="project" value="UniProtKB-UniRule"/>
</dbReference>
<evidence type="ECO:0000256" key="2">
    <source>
        <dbReference type="ARBA" id="ARBA00022908"/>
    </source>
</evidence>
<dbReference type="PROSITE" id="PS51898">
    <property type="entry name" value="TYR_RECOMBINASE"/>
    <property type="match status" value="1"/>
</dbReference>
<dbReference type="InterPro" id="IPR002104">
    <property type="entry name" value="Integrase_catalytic"/>
</dbReference>
<dbReference type="AlphaFoldDB" id="Q5NWK4"/>
<evidence type="ECO:0000313" key="8">
    <source>
        <dbReference type="EMBL" id="CAI10560.1"/>
    </source>
</evidence>
<dbReference type="PANTHER" id="PTHR30349:SF41">
    <property type="entry name" value="INTEGRASE_RECOMBINASE PROTEIN MJ0367-RELATED"/>
    <property type="match status" value="1"/>
</dbReference>
<dbReference type="PANTHER" id="PTHR30349">
    <property type="entry name" value="PHAGE INTEGRASE-RELATED"/>
    <property type="match status" value="1"/>
</dbReference>
<gene>
    <name evidence="8" type="primary">int</name>
    <name evidence="8" type="ORF">p2A55</name>
</gene>
<evidence type="ECO:0000256" key="3">
    <source>
        <dbReference type="ARBA" id="ARBA00023125"/>
    </source>
</evidence>
<dbReference type="EMBL" id="CR555308">
    <property type="protein sequence ID" value="CAI10560.1"/>
    <property type="molecule type" value="Genomic_DNA"/>
</dbReference>
<dbReference type="GO" id="GO:0015074">
    <property type="term" value="P:DNA integration"/>
    <property type="evidence" value="ECO:0007669"/>
    <property type="project" value="UniProtKB-KW"/>
</dbReference>
<dbReference type="InterPro" id="IPR011010">
    <property type="entry name" value="DNA_brk_join_enz"/>
</dbReference>
<evidence type="ECO:0000256" key="5">
    <source>
        <dbReference type="PROSITE-ProRule" id="PRU01248"/>
    </source>
</evidence>
<reference evidence="8 9" key="1">
    <citation type="journal article" date="2005" name="Arch. Microbiol.">
        <title>The genome sequence of an anaerobic aromatic-degrading denitrifying bacterium, strain EbN1.</title>
        <authorList>
            <person name="Rabus R."/>
            <person name="Kube M."/>
            <person name="Heider J."/>
            <person name="Beck A."/>
            <person name="Heitmann K."/>
            <person name="Widdel F."/>
            <person name="Reinhardt R."/>
        </authorList>
    </citation>
    <scope>NUCLEOTIDE SEQUENCE [LARGE SCALE GENOMIC DNA]</scope>
    <source>
        <strain evidence="8 9">EbN1</strain>
        <plasmid evidence="9">Plasmid pAzo2</plasmid>
    </source>
</reference>
<geneLocation type="plasmid" evidence="9">
    <name>pAzo2</name>
</geneLocation>